<name>A0A9J6FMQ6_HAELO</name>
<keyword evidence="1" id="KW-0732">Signal</keyword>
<comment type="caution">
    <text evidence="6">The sequence shown here is derived from an EMBL/GenBank/DDBJ whole genome shotgun (WGS) entry which is preliminary data.</text>
</comment>
<feature type="compositionally biased region" description="Polar residues" evidence="3">
    <location>
        <begin position="725"/>
        <end position="734"/>
    </location>
</feature>
<protein>
    <recommendedName>
        <fullName evidence="8">Transforming growth factor-beta-induced protein ig-h3</fullName>
    </recommendedName>
</protein>
<feature type="domain" description="FAS1" evidence="4">
    <location>
        <begin position="582"/>
        <end position="717"/>
    </location>
</feature>
<dbReference type="PANTHER" id="PTHR10900:SF77">
    <property type="entry name" value="FI19380P1"/>
    <property type="match status" value="1"/>
</dbReference>
<feature type="domain" description="FAS1" evidence="4">
    <location>
        <begin position="316"/>
        <end position="447"/>
    </location>
</feature>
<evidence type="ECO:0000259" key="4">
    <source>
        <dbReference type="PROSITE" id="PS50213"/>
    </source>
</evidence>
<dbReference type="Pfam" id="PF02469">
    <property type="entry name" value="Fasciclin"/>
    <property type="match status" value="4"/>
</dbReference>
<dbReference type="PROSITE" id="PS50213">
    <property type="entry name" value="FAS1"/>
    <property type="match status" value="4"/>
</dbReference>
<dbReference type="Gene3D" id="2.30.180.10">
    <property type="entry name" value="FAS1 domain"/>
    <property type="match status" value="4"/>
</dbReference>
<dbReference type="OMA" id="IRINEFY"/>
<evidence type="ECO:0000313" key="7">
    <source>
        <dbReference type="Proteomes" id="UP000821853"/>
    </source>
</evidence>
<dbReference type="InterPro" id="IPR011489">
    <property type="entry name" value="EMI_domain"/>
</dbReference>
<proteinExistence type="predicted"/>
<reference evidence="6 7" key="1">
    <citation type="journal article" date="2020" name="Cell">
        <title>Large-Scale Comparative Analyses of Tick Genomes Elucidate Their Genetic Diversity and Vector Capacities.</title>
        <authorList>
            <consortium name="Tick Genome and Microbiome Consortium (TIGMIC)"/>
            <person name="Jia N."/>
            <person name="Wang J."/>
            <person name="Shi W."/>
            <person name="Du L."/>
            <person name="Sun Y."/>
            <person name="Zhan W."/>
            <person name="Jiang J.F."/>
            <person name="Wang Q."/>
            <person name="Zhang B."/>
            <person name="Ji P."/>
            <person name="Bell-Sakyi L."/>
            <person name="Cui X.M."/>
            <person name="Yuan T.T."/>
            <person name="Jiang B.G."/>
            <person name="Yang W.F."/>
            <person name="Lam T.T."/>
            <person name="Chang Q.C."/>
            <person name="Ding S.J."/>
            <person name="Wang X.J."/>
            <person name="Zhu J.G."/>
            <person name="Ruan X.D."/>
            <person name="Zhao L."/>
            <person name="Wei J.T."/>
            <person name="Ye R.Z."/>
            <person name="Que T.C."/>
            <person name="Du C.H."/>
            <person name="Zhou Y.H."/>
            <person name="Cheng J.X."/>
            <person name="Dai P.F."/>
            <person name="Guo W.B."/>
            <person name="Han X.H."/>
            <person name="Huang E.J."/>
            <person name="Li L.F."/>
            <person name="Wei W."/>
            <person name="Gao Y.C."/>
            <person name="Liu J.Z."/>
            <person name="Shao H.Z."/>
            <person name="Wang X."/>
            <person name="Wang C.C."/>
            <person name="Yang T.C."/>
            <person name="Huo Q.B."/>
            <person name="Li W."/>
            <person name="Chen H.Y."/>
            <person name="Chen S.E."/>
            <person name="Zhou L.G."/>
            <person name="Ni X.B."/>
            <person name="Tian J.H."/>
            <person name="Sheng Y."/>
            <person name="Liu T."/>
            <person name="Pan Y.S."/>
            <person name="Xia L.Y."/>
            <person name="Li J."/>
            <person name="Zhao F."/>
            <person name="Cao W.C."/>
        </authorList>
    </citation>
    <scope>NUCLEOTIDE SEQUENCE [LARGE SCALE GENOMIC DNA]</scope>
    <source>
        <strain evidence="6">HaeL-2018</strain>
    </source>
</reference>
<organism evidence="6 7">
    <name type="scientific">Haemaphysalis longicornis</name>
    <name type="common">Bush tick</name>
    <dbReference type="NCBI Taxonomy" id="44386"/>
    <lineage>
        <taxon>Eukaryota</taxon>
        <taxon>Metazoa</taxon>
        <taxon>Ecdysozoa</taxon>
        <taxon>Arthropoda</taxon>
        <taxon>Chelicerata</taxon>
        <taxon>Arachnida</taxon>
        <taxon>Acari</taxon>
        <taxon>Parasitiformes</taxon>
        <taxon>Ixodida</taxon>
        <taxon>Ixodoidea</taxon>
        <taxon>Ixodidae</taxon>
        <taxon>Haemaphysalinae</taxon>
        <taxon>Haemaphysalis</taxon>
    </lineage>
</organism>
<feature type="region of interest" description="Disordered" evidence="3">
    <location>
        <begin position="42"/>
        <end position="73"/>
    </location>
</feature>
<keyword evidence="2" id="KW-1015">Disulfide bond</keyword>
<evidence type="ECO:0000256" key="1">
    <source>
        <dbReference type="ARBA" id="ARBA00022729"/>
    </source>
</evidence>
<accession>A0A9J6FMQ6</accession>
<dbReference type="VEuPathDB" id="VectorBase:HLOH_056505"/>
<dbReference type="Proteomes" id="UP000821853">
    <property type="component" value="Chromosome 10"/>
</dbReference>
<sequence length="800" mass="87243">MPRLLSVVSSGDIFTTLYMSHPWKQCQVTLHALSVLQSAVERGNTPGRPARSRIGQVPPAALPEGGSNSGEESPTAVIVETRPWRDDGFFGFGFPARKPWWKGPNVCNMREEVDDSKEDNSSSIPAFGFNFQSKQCQDTEDSFICTTKIRTMNESKTITEKYVCCHGYARSRDGRGSCVQVTLKDLVSTMKDLGASKFVELVQESKMGDELSNGNVTIFVPTNIALKDYEHTNEVSTPHEGQSAVRAHAVQGFLRTGDMSDEQVLPTIDGRSSIRINEFYSPTKMMTANCVPIVSANNPATNGMVHVVDETLPAPNQTLFEMISQDPRFSTLRSLLPLGDLEAMLKDPQGHYTVLAPTDEAFTKVHKDTLAKWKSGDACIGKLLRGHILNHVICTTVLPTSARVRNLNGDPVTLTRDGDHLLADGSSLSSRDAMATNGDSKPLMQTLRDAKMDDLVHLIETANLTEAFEGLDNFTFFAPSEEALKEISLTEWDELKKSDRLAETLRYHTVPGKLLTPRGFFNNMLVGTALGEERPIRLNVFPRLFSFERPTVTAQCARLLSASSPVCGGAVYVVDKVLTPPAANVMEVLESNKEFTTFAKLVRESGIGEQLRTNAGPFTVLAPTDSAFARLPRGTLDSLTPDQVQTLVKQHVLPEIACTTGVGHSGFLNRLEFRSLDGNTVPTQRSLRGNVYFGGARVSRATALRATASCTPSNACSTCARPTRTPASASSTCLPSSGPSRRGQGGAKAAAAAGRCRQRRSSCSHRQPTMLPPRGFAWLRACVHIIYISWSQRATPTESV</sequence>
<dbReference type="SMART" id="SM00554">
    <property type="entry name" value="FAS1"/>
    <property type="match status" value="4"/>
</dbReference>
<dbReference type="AlphaFoldDB" id="A0A9J6FMQ6"/>
<dbReference type="EMBL" id="JABSTR010000002">
    <property type="protein sequence ID" value="KAH9363712.1"/>
    <property type="molecule type" value="Genomic_DNA"/>
</dbReference>
<dbReference type="InterPro" id="IPR036378">
    <property type="entry name" value="FAS1_dom_sf"/>
</dbReference>
<dbReference type="GO" id="GO:0005615">
    <property type="term" value="C:extracellular space"/>
    <property type="evidence" value="ECO:0007669"/>
    <property type="project" value="TreeGrafter"/>
</dbReference>
<evidence type="ECO:0000313" key="6">
    <source>
        <dbReference type="EMBL" id="KAH9363712.1"/>
    </source>
</evidence>
<evidence type="ECO:0000259" key="5">
    <source>
        <dbReference type="PROSITE" id="PS51041"/>
    </source>
</evidence>
<feature type="compositionally biased region" description="Low complexity" evidence="3">
    <location>
        <begin position="735"/>
        <end position="751"/>
    </location>
</feature>
<dbReference type="SUPFAM" id="SSF82153">
    <property type="entry name" value="FAS1 domain"/>
    <property type="match status" value="4"/>
</dbReference>
<keyword evidence="7" id="KW-1185">Reference proteome</keyword>
<dbReference type="GO" id="GO:0030198">
    <property type="term" value="P:extracellular matrix organization"/>
    <property type="evidence" value="ECO:0007669"/>
    <property type="project" value="TreeGrafter"/>
</dbReference>
<feature type="domain" description="FAS1" evidence="4">
    <location>
        <begin position="182"/>
        <end position="312"/>
    </location>
</feature>
<evidence type="ECO:0000256" key="2">
    <source>
        <dbReference type="ARBA" id="ARBA00023157"/>
    </source>
</evidence>
<dbReference type="PANTHER" id="PTHR10900">
    <property type="entry name" value="PERIOSTIN-RELATED"/>
    <property type="match status" value="1"/>
</dbReference>
<evidence type="ECO:0000256" key="3">
    <source>
        <dbReference type="SAM" id="MobiDB-lite"/>
    </source>
</evidence>
<dbReference type="GO" id="GO:0050839">
    <property type="term" value="F:cell adhesion molecule binding"/>
    <property type="evidence" value="ECO:0007669"/>
    <property type="project" value="TreeGrafter"/>
</dbReference>
<dbReference type="OrthoDB" id="286301at2759"/>
<gene>
    <name evidence="6" type="ORF">HPB48_003147</name>
</gene>
<dbReference type="GO" id="GO:0007155">
    <property type="term" value="P:cell adhesion"/>
    <property type="evidence" value="ECO:0007669"/>
    <property type="project" value="TreeGrafter"/>
</dbReference>
<feature type="domain" description="FAS1" evidence="4">
    <location>
        <begin position="439"/>
        <end position="578"/>
    </location>
</feature>
<dbReference type="InterPro" id="IPR000782">
    <property type="entry name" value="FAS1_domain"/>
</dbReference>
<evidence type="ECO:0008006" key="8">
    <source>
        <dbReference type="Google" id="ProtNLM"/>
    </source>
</evidence>
<dbReference type="InterPro" id="IPR050904">
    <property type="entry name" value="Adhesion/Biosynth-related"/>
</dbReference>
<feature type="domain" description="EMI" evidence="5">
    <location>
        <begin position="103"/>
        <end position="180"/>
    </location>
</feature>
<feature type="region of interest" description="Disordered" evidence="3">
    <location>
        <begin position="721"/>
        <end position="751"/>
    </location>
</feature>
<dbReference type="GO" id="GO:0031012">
    <property type="term" value="C:extracellular matrix"/>
    <property type="evidence" value="ECO:0007669"/>
    <property type="project" value="TreeGrafter"/>
</dbReference>
<dbReference type="PROSITE" id="PS51041">
    <property type="entry name" value="EMI"/>
    <property type="match status" value="1"/>
</dbReference>